<dbReference type="Gene3D" id="2.130.10.10">
    <property type="entry name" value="YVTN repeat-like/Quinoprotein amine dehydrogenase"/>
    <property type="match status" value="1"/>
</dbReference>
<gene>
    <name evidence="2" type="ORF">NCTC11647_00970</name>
</gene>
<proteinExistence type="predicted"/>
<feature type="chain" id="PRO_5015986576" evidence="1">
    <location>
        <begin position="21"/>
        <end position="990"/>
    </location>
</feature>
<accession>A0A2X1Y8D2</accession>
<dbReference type="SUPFAM" id="SSF50998">
    <property type="entry name" value="Quinoprotein alcohol dehydrogenase-like"/>
    <property type="match status" value="1"/>
</dbReference>
<dbReference type="InterPro" id="IPR011047">
    <property type="entry name" value="Quinoprotein_ADH-like_sf"/>
</dbReference>
<evidence type="ECO:0000313" key="2">
    <source>
        <dbReference type="EMBL" id="SPY27905.1"/>
    </source>
</evidence>
<evidence type="ECO:0000313" key="3">
    <source>
        <dbReference type="Proteomes" id="UP000251647"/>
    </source>
</evidence>
<dbReference type="InterPro" id="IPR015943">
    <property type="entry name" value="WD40/YVTN_repeat-like_dom_sf"/>
</dbReference>
<organism evidence="2 3">
    <name type="scientific">Photobacterium damselae</name>
    <dbReference type="NCBI Taxonomy" id="38293"/>
    <lineage>
        <taxon>Bacteria</taxon>
        <taxon>Pseudomonadati</taxon>
        <taxon>Pseudomonadota</taxon>
        <taxon>Gammaproteobacteria</taxon>
        <taxon>Vibrionales</taxon>
        <taxon>Vibrionaceae</taxon>
        <taxon>Photobacterium</taxon>
    </lineage>
</organism>
<evidence type="ECO:0000256" key="1">
    <source>
        <dbReference type="SAM" id="SignalP"/>
    </source>
</evidence>
<dbReference type="Proteomes" id="UP000251647">
    <property type="component" value="Unassembled WGS sequence"/>
</dbReference>
<sequence length="990" mass="112883">MKIKTITAIIGSLFASTALANSAEQEYFKSVYQDAYQQVSSKLETLRQQANNPNNVIVENNQRYLEVNGIKYRLNSDNYILFDFPRPFTDESSFRNIFNSLSDDWELTWYDLGVVMVNKHFGNYEYGNGCLMEYYPGGTTFNNEFTRVVLETSSCSFNDFSTQLEYFEHDKTITAQDLGLESLSITAVERYKDRLYVTQDTTPGTVFIIDVNTKAVLGTITGIETPTGFADYKRINELYIRDNLLYVASLSSNRVDIFDLDNHHQHVTTIGTGSWSGSNGILHAQSVVANNEYVIVSDASNRISVYRQSEVTPENNLKMSRYGFLNFEGKYTHRKVQMHILDHYLLVLTANKNYYIYDLNKIDDAVTSGTYLDPEMRVDQRIQKIDKEGDKLIVNFADRIEWHSVNDVIAANFSFDKPLRTIKSLNGYSITALNDLHFSQGELVTASAKGLSIDNLKVNDVAFVADQSVETKNIHFDVLMPSSVTEILTNDEPHSVLINRELRSVNINSLVKTQLLDNETVQITNYAAKELKDIAVELKLNGINKWFVLGQFDRLPAYAQITLPLSAFGEQFNSVDGDGYFDLAPLFASSMNITKAFEARFDSKTDTFAQMLARLKPSWEIRFAANSEGKWRAMNGLYAREWLIIMTNFAYMVSSNEFKHVWFNFKDIMGYDMHGTAGAVNEPNGFFTAQDYDHYYHSLLKRPYVNVGITAMGGGLGGQGITGVDTWMFYTHYYGTWGIIAHEFGHGFDGMTTYGHHTSFANGGNGWQPLMTMLANYHIRKGDLPYMDDNINGFYKEENNAYHYSGIDLNKRKYRADTHMYLLDKYFMTFSSMPKGWVENGPEFNLATVNGLNNQERMLMAKYPMGDQSPYLCRFTFSDGEQYFGYVDQADNQNFCNAGSDISYRQANGEQVALRSQVNAFEWLSLYNPSLKDQAVTNAEGQSLCQMNYQEFYGTGFVNGSGQCVQKPNVYWSNGNRWVFSSRWSEMKFR</sequence>
<dbReference type="RefSeq" id="WP_005299932.1">
    <property type="nucleotide sequence ID" value="NZ_PYOG01000001.1"/>
</dbReference>
<reference evidence="2 3" key="1">
    <citation type="submission" date="2018-06" db="EMBL/GenBank/DDBJ databases">
        <authorList>
            <consortium name="Pathogen Informatics"/>
            <person name="Doyle S."/>
        </authorList>
    </citation>
    <scope>NUCLEOTIDE SEQUENCE [LARGE SCALE GENOMIC DNA]</scope>
    <source>
        <strain evidence="2 3">NCTC11647</strain>
    </source>
</reference>
<dbReference type="EMBL" id="UATL01000001">
    <property type="protein sequence ID" value="SPY27905.1"/>
    <property type="molecule type" value="Genomic_DNA"/>
</dbReference>
<protein>
    <submittedName>
        <fullName evidence="2">ToxR activated gene A lipoprotein</fullName>
    </submittedName>
</protein>
<feature type="signal peptide" evidence="1">
    <location>
        <begin position="1"/>
        <end position="20"/>
    </location>
</feature>
<dbReference type="AlphaFoldDB" id="A0A2X1Y8D2"/>
<name>A0A2X1Y8D2_PHODM</name>
<keyword evidence="1" id="KW-0732">Signal</keyword>
<keyword evidence="2" id="KW-0449">Lipoprotein</keyword>